<name>A0A9P4LXG9_9PEZI</name>
<keyword evidence="4" id="KW-1185">Reference proteome</keyword>
<proteinExistence type="predicted"/>
<feature type="signal peptide" evidence="2">
    <location>
        <begin position="1"/>
        <end position="18"/>
    </location>
</feature>
<dbReference type="AlphaFoldDB" id="A0A9P4LXG9"/>
<accession>A0A9P4LXG9</accession>
<evidence type="ECO:0000313" key="4">
    <source>
        <dbReference type="Proteomes" id="UP000799776"/>
    </source>
</evidence>
<evidence type="ECO:0000256" key="2">
    <source>
        <dbReference type="SAM" id="SignalP"/>
    </source>
</evidence>
<dbReference type="Proteomes" id="UP000799776">
    <property type="component" value="Unassembled WGS sequence"/>
</dbReference>
<feature type="region of interest" description="Disordered" evidence="1">
    <location>
        <begin position="256"/>
        <end position="284"/>
    </location>
</feature>
<feature type="compositionally biased region" description="Polar residues" evidence="1">
    <location>
        <begin position="261"/>
        <end position="270"/>
    </location>
</feature>
<gene>
    <name evidence="3" type="ORF">K490DRAFT_53566</name>
</gene>
<feature type="chain" id="PRO_5040190839" evidence="2">
    <location>
        <begin position="19"/>
        <end position="419"/>
    </location>
</feature>
<dbReference type="EMBL" id="ML978712">
    <property type="protein sequence ID" value="KAF2090581.1"/>
    <property type="molecule type" value="Genomic_DNA"/>
</dbReference>
<comment type="caution">
    <text evidence="3">The sequence shown here is derived from an EMBL/GenBank/DDBJ whole genome shotgun (WGS) entry which is preliminary data.</text>
</comment>
<keyword evidence="2" id="KW-0732">Signal</keyword>
<organism evidence="3 4">
    <name type="scientific">Saccharata proteae CBS 121410</name>
    <dbReference type="NCBI Taxonomy" id="1314787"/>
    <lineage>
        <taxon>Eukaryota</taxon>
        <taxon>Fungi</taxon>
        <taxon>Dikarya</taxon>
        <taxon>Ascomycota</taxon>
        <taxon>Pezizomycotina</taxon>
        <taxon>Dothideomycetes</taxon>
        <taxon>Dothideomycetes incertae sedis</taxon>
        <taxon>Botryosphaeriales</taxon>
        <taxon>Saccharataceae</taxon>
        <taxon>Saccharata</taxon>
    </lineage>
</organism>
<evidence type="ECO:0000256" key="1">
    <source>
        <dbReference type="SAM" id="MobiDB-lite"/>
    </source>
</evidence>
<protein>
    <submittedName>
        <fullName evidence="3">Uncharacterized protein</fullName>
    </submittedName>
</protein>
<reference evidence="3" key="1">
    <citation type="journal article" date="2020" name="Stud. Mycol.">
        <title>101 Dothideomycetes genomes: a test case for predicting lifestyles and emergence of pathogens.</title>
        <authorList>
            <person name="Haridas S."/>
            <person name="Albert R."/>
            <person name="Binder M."/>
            <person name="Bloem J."/>
            <person name="Labutti K."/>
            <person name="Salamov A."/>
            <person name="Andreopoulos B."/>
            <person name="Baker S."/>
            <person name="Barry K."/>
            <person name="Bills G."/>
            <person name="Bluhm B."/>
            <person name="Cannon C."/>
            <person name="Castanera R."/>
            <person name="Culley D."/>
            <person name="Daum C."/>
            <person name="Ezra D."/>
            <person name="Gonzalez J."/>
            <person name="Henrissat B."/>
            <person name="Kuo A."/>
            <person name="Liang C."/>
            <person name="Lipzen A."/>
            <person name="Lutzoni F."/>
            <person name="Magnuson J."/>
            <person name="Mondo S."/>
            <person name="Nolan M."/>
            <person name="Ohm R."/>
            <person name="Pangilinan J."/>
            <person name="Park H.-J."/>
            <person name="Ramirez L."/>
            <person name="Alfaro M."/>
            <person name="Sun H."/>
            <person name="Tritt A."/>
            <person name="Yoshinaga Y."/>
            <person name="Zwiers L.-H."/>
            <person name="Turgeon B."/>
            <person name="Goodwin S."/>
            <person name="Spatafora J."/>
            <person name="Crous P."/>
            <person name="Grigoriev I."/>
        </authorList>
    </citation>
    <scope>NUCLEOTIDE SEQUENCE</scope>
    <source>
        <strain evidence="3">CBS 121410</strain>
    </source>
</reference>
<evidence type="ECO:0000313" key="3">
    <source>
        <dbReference type="EMBL" id="KAF2090581.1"/>
    </source>
</evidence>
<sequence>MAALVVLSIAHFLELFQATTRRWRLMISTLLLCSVKWPKNAAHLYTACTTVLVRGFVLPLQDHRISASHWLALSALVLLAATCISPSLGTKSASQRKEVLAVTTVSKLAMRLRLQSLTRLLRKSSALYAELERTSLSILHLIALERSRTAPAADAGSATVHALRYRPAPSVMTSSDAYSELSLIIFAPTLSANITQTRSFLQPSSIQKTLPTPLLLVLRYHDEPKSAPALPTNEIYNEREDKETRTSKILGVDDEQDVELQPSTRNSQTAMAKADKKHGKNGGMKSIKDVYEPLFSIPIMAFEVAGYHTNIHQQRVVWAQDNELPTPPPHCLGLSRHSPSSASASPISRVVARYLSPFPNSTTSNTQRWLLSRVPAEGPGAYPGSGVQDGDGKSHLCLTRPEGQRALWPYIRSTALLGT</sequence>